<evidence type="ECO:0000313" key="1">
    <source>
        <dbReference type="EMBL" id="CAG7821058.1"/>
    </source>
</evidence>
<sequence length="39" mass="4535">FSLRILKPHWSSLNSAEVKYKVPLRPSNFECNFLEPSEA</sequence>
<feature type="non-terminal residue" evidence="1">
    <location>
        <position position="1"/>
    </location>
</feature>
<name>A0A8J2LEE6_9HEXA</name>
<accession>A0A8J2LEE6</accession>
<gene>
    <name evidence="1" type="ORF">AFUS01_LOCUS31416</name>
</gene>
<dbReference type="Proteomes" id="UP000708208">
    <property type="component" value="Unassembled WGS sequence"/>
</dbReference>
<reference evidence="1" key="1">
    <citation type="submission" date="2021-06" db="EMBL/GenBank/DDBJ databases">
        <authorList>
            <person name="Hodson N. C."/>
            <person name="Mongue J. A."/>
            <person name="Jaron S. K."/>
        </authorList>
    </citation>
    <scope>NUCLEOTIDE SEQUENCE</scope>
</reference>
<keyword evidence="2" id="KW-1185">Reference proteome</keyword>
<proteinExistence type="predicted"/>
<dbReference type="AlphaFoldDB" id="A0A8J2LEE6"/>
<evidence type="ECO:0000313" key="2">
    <source>
        <dbReference type="Proteomes" id="UP000708208"/>
    </source>
</evidence>
<protein>
    <submittedName>
        <fullName evidence="1">Uncharacterized protein</fullName>
    </submittedName>
</protein>
<comment type="caution">
    <text evidence="1">The sequence shown here is derived from an EMBL/GenBank/DDBJ whole genome shotgun (WGS) entry which is preliminary data.</text>
</comment>
<dbReference type="EMBL" id="CAJVCH010498750">
    <property type="protein sequence ID" value="CAG7821058.1"/>
    <property type="molecule type" value="Genomic_DNA"/>
</dbReference>
<organism evidence="1 2">
    <name type="scientific">Allacma fusca</name>
    <dbReference type="NCBI Taxonomy" id="39272"/>
    <lineage>
        <taxon>Eukaryota</taxon>
        <taxon>Metazoa</taxon>
        <taxon>Ecdysozoa</taxon>
        <taxon>Arthropoda</taxon>
        <taxon>Hexapoda</taxon>
        <taxon>Collembola</taxon>
        <taxon>Symphypleona</taxon>
        <taxon>Sminthuridae</taxon>
        <taxon>Allacma</taxon>
    </lineage>
</organism>